<feature type="signal peptide" evidence="1">
    <location>
        <begin position="1"/>
        <end position="19"/>
    </location>
</feature>
<name>A0A918NFR4_9PROT</name>
<proteinExistence type="predicted"/>
<comment type="caution">
    <text evidence="2">The sequence shown here is derived from an EMBL/GenBank/DDBJ whole genome shotgun (WGS) entry which is preliminary data.</text>
</comment>
<evidence type="ECO:0000313" key="2">
    <source>
        <dbReference type="EMBL" id="GGX67137.1"/>
    </source>
</evidence>
<dbReference type="Proteomes" id="UP000600865">
    <property type="component" value="Unassembled WGS sequence"/>
</dbReference>
<evidence type="ECO:0000313" key="3">
    <source>
        <dbReference type="Proteomes" id="UP000600865"/>
    </source>
</evidence>
<protein>
    <recommendedName>
        <fullName evidence="4">Peptidase C39-like domain-containing protein</fullName>
    </recommendedName>
</protein>
<evidence type="ECO:0000256" key="1">
    <source>
        <dbReference type="SAM" id="SignalP"/>
    </source>
</evidence>
<gene>
    <name evidence="2" type="ORF">GCM10011309_15990</name>
</gene>
<keyword evidence="3" id="KW-1185">Reference proteome</keyword>
<dbReference type="PANTHER" id="PTHR40524:SF1">
    <property type="entry name" value="PEPTIDASE C39-LIKE DOMAIN-CONTAINING PROTEIN"/>
    <property type="match status" value="1"/>
</dbReference>
<dbReference type="PANTHER" id="PTHR40524">
    <property type="entry name" value="PEPTIDASE_C39_2 DOMAIN-CONTAINING PROTEIN"/>
    <property type="match status" value="1"/>
</dbReference>
<dbReference type="RefSeq" id="WP_189584065.1">
    <property type="nucleotide sequence ID" value="NZ_BMYV01000002.1"/>
</dbReference>
<dbReference type="EMBL" id="BMYV01000002">
    <property type="protein sequence ID" value="GGX67137.1"/>
    <property type="molecule type" value="Genomic_DNA"/>
</dbReference>
<dbReference type="PROSITE" id="PS51257">
    <property type="entry name" value="PROKAR_LIPOPROTEIN"/>
    <property type="match status" value="1"/>
</dbReference>
<dbReference type="AlphaFoldDB" id="A0A918NFR4"/>
<organism evidence="2 3">
    <name type="scientific">Litorimonas cladophorae</name>
    <dbReference type="NCBI Taxonomy" id="1220491"/>
    <lineage>
        <taxon>Bacteria</taxon>
        <taxon>Pseudomonadati</taxon>
        <taxon>Pseudomonadota</taxon>
        <taxon>Alphaproteobacteria</taxon>
        <taxon>Maricaulales</taxon>
        <taxon>Robiginitomaculaceae</taxon>
    </lineage>
</organism>
<reference evidence="2 3" key="1">
    <citation type="journal article" date="2014" name="Int. J. Syst. Evol. Microbiol.">
        <title>Complete genome sequence of Corynebacterium casei LMG S-19264T (=DSM 44701T), isolated from a smear-ripened cheese.</title>
        <authorList>
            <consortium name="US DOE Joint Genome Institute (JGI-PGF)"/>
            <person name="Walter F."/>
            <person name="Albersmeier A."/>
            <person name="Kalinowski J."/>
            <person name="Ruckert C."/>
        </authorList>
    </citation>
    <scope>NUCLEOTIDE SEQUENCE [LARGE SCALE GENOMIC DNA]</scope>
    <source>
        <strain evidence="2 3">KCTC 23968</strain>
    </source>
</reference>
<evidence type="ECO:0008006" key="4">
    <source>
        <dbReference type="Google" id="ProtNLM"/>
    </source>
</evidence>
<sequence>MLRVGFICLAAALSSVWLSGCGSAPRVNEPAAQTSGGGIVLRDAVAYSQIDPRWKSDRLGNTRDTMGSDGCLVTSAAMALTNLGFQTNPQDLNKRLTETKSYTNRGWLIWDGIRRVTDGRAKATFFDKVDAPTIDQCLRDGDYPMVQFYLPNGRSHWAMIVKHDARGYHMRDPLRTSKKPLIFPAGVKGFRAVRCIGLAD</sequence>
<feature type="chain" id="PRO_5036951466" description="Peptidase C39-like domain-containing protein" evidence="1">
    <location>
        <begin position="20"/>
        <end position="200"/>
    </location>
</feature>
<keyword evidence="1" id="KW-0732">Signal</keyword>
<accession>A0A918NFR4</accession>